<feature type="transmembrane region" description="Helical" evidence="1">
    <location>
        <begin position="12"/>
        <end position="32"/>
    </location>
</feature>
<keyword evidence="1" id="KW-0812">Transmembrane</keyword>
<comment type="caution">
    <text evidence="2">The sequence shown here is derived from an EMBL/GenBank/DDBJ whole genome shotgun (WGS) entry which is preliminary data.</text>
</comment>
<evidence type="ECO:0000256" key="1">
    <source>
        <dbReference type="SAM" id="Phobius"/>
    </source>
</evidence>
<keyword evidence="1" id="KW-1133">Transmembrane helix</keyword>
<gene>
    <name evidence="2" type="ORF">BXU00_00355</name>
</gene>
<sequence>MKKRSVSYGTILGILLAVIVFVFIIIVSRNIFYSANYAGRWECKFAYAISSPLGLFSQESAVVQQAGNWIVAGVILGTAATLAVGTLITKKYDVKGINYVRVESVSYSSFWTYFERYTLKEAFLKTVKKVFTNQKFLKGLAASAAASGLLYGLASASNSIAENMQKPILEGLCKPKFEGYIDTNDLENQNILDECITKNLKRDIYNISKVEFLNSLDSSNKKLACVLYEISKLVVNTYGETIGANVKVGYGRVHYVLFINYSLDKYIYLSDLIAMLDLLGINSNKSYYDIIYEKSSAFAKGEGDFYRAYNNFISQKFNKKIYISDKGLPKIVVSCIKISDSNVGTCGNDDTIILADKGLYGIYIFYDGQGSILINSIK</sequence>
<protein>
    <submittedName>
        <fullName evidence="2">Uncharacterized protein</fullName>
    </submittedName>
</protein>
<organism evidence="2 3">
    <name type="scientific">Candidatus Nanoclepta minutus</name>
    <dbReference type="NCBI Taxonomy" id="1940235"/>
    <lineage>
        <taxon>Archaea</taxon>
        <taxon>Nanobdellota</taxon>
        <taxon>Candidatus Nanoclepta</taxon>
    </lineage>
</organism>
<accession>A0A397WPR9</accession>
<dbReference type="AlphaFoldDB" id="A0A397WPR9"/>
<proteinExistence type="predicted"/>
<name>A0A397WPR9_9ARCH</name>
<evidence type="ECO:0000313" key="2">
    <source>
        <dbReference type="EMBL" id="RIB35547.1"/>
    </source>
</evidence>
<feature type="transmembrane region" description="Helical" evidence="1">
    <location>
        <begin position="69"/>
        <end position="88"/>
    </location>
</feature>
<dbReference type="Proteomes" id="UP000266622">
    <property type="component" value="Unassembled WGS sequence"/>
</dbReference>
<feature type="transmembrane region" description="Helical" evidence="1">
    <location>
        <begin position="136"/>
        <end position="154"/>
    </location>
</feature>
<keyword evidence="1" id="KW-0472">Membrane</keyword>
<evidence type="ECO:0000313" key="3">
    <source>
        <dbReference type="Proteomes" id="UP000266622"/>
    </source>
</evidence>
<dbReference type="EMBL" id="MWMI01000001">
    <property type="protein sequence ID" value="RIB35547.1"/>
    <property type="molecule type" value="Genomic_DNA"/>
</dbReference>
<reference evidence="2 3" key="1">
    <citation type="journal article" date="2018" name="Syst. Appl. Microbiol.">
        <title>A new symbiotic nanoarchaeote (Candidatus Nanoclepta minutus) and its host (Zestosphaera tikiterensis gen. nov., sp. nov.) from a New Zealand hot spring.</title>
        <authorList>
            <person name="St John E."/>
            <person name="Liu Y."/>
            <person name="Podar M."/>
            <person name="Stott M.B."/>
            <person name="Meneghin J."/>
            <person name="Chen Z."/>
            <person name="Lagutin K."/>
            <person name="Mitchell K."/>
            <person name="Reysenbach A.L."/>
        </authorList>
    </citation>
    <scope>NUCLEOTIDE SEQUENCE [LARGE SCALE GENOMIC DNA]</scope>
    <source>
        <strain evidence="2">NZ3</strain>
    </source>
</reference>